<reference evidence="1" key="1">
    <citation type="submission" date="2014-09" db="EMBL/GenBank/DDBJ databases">
        <authorList>
            <person name="Magalhaes I.L.F."/>
            <person name="Oliveira U."/>
            <person name="Santos F.R."/>
            <person name="Vidigal T.H.D.A."/>
            <person name="Brescovit A.D."/>
            <person name="Santos A.J."/>
        </authorList>
    </citation>
    <scope>NUCLEOTIDE SEQUENCE</scope>
    <source>
        <tissue evidence="1">Shoot tissue taken approximately 20 cm above the soil surface</tissue>
    </source>
</reference>
<dbReference type="AlphaFoldDB" id="A0A0A8YUG6"/>
<reference evidence="1" key="2">
    <citation type="journal article" date="2015" name="Data Brief">
        <title>Shoot transcriptome of the giant reed, Arundo donax.</title>
        <authorList>
            <person name="Barrero R.A."/>
            <person name="Guerrero F.D."/>
            <person name="Moolhuijzen P."/>
            <person name="Goolsby J.A."/>
            <person name="Tidwell J."/>
            <person name="Bellgard S.E."/>
            <person name="Bellgard M.I."/>
        </authorList>
    </citation>
    <scope>NUCLEOTIDE SEQUENCE</scope>
    <source>
        <tissue evidence="1">Shoot tissue taken approximately 20 cm above the soil surface</tissue>
    </source>
</reference>
<dbReference type="EMBL" id="GBRH01267111">
    <property type="protein sequence ID" value="JAD30784.1"/>
    <property type="molecule type" value="Transcribed_RNA"/>
</dbReference>
<accession>A0A0A8YUG6</accession>
<name>A0A0A8YUG6_ARUDO</name>
<organism evidence="1">
    <name type="scientific">Arundo donax</name>
    <name type="common">Giant reed</name>
    <name type="synonym">Donax arundinaceus</name>
    <dbReference type="NCBI Taxonomy" id="35708"/>
    <lineage>
        <taxon>Eukaryota</taxon>
        <taxon>Viridiplantae</taxon>
        <taxon>Streptophyta</taxon>
        <taxon>Embryophyta</taxon>
        <taxon>Tracheophyta</taxon>
        <taxon>Spermatophyta</taxon>
        <taxon>Magnoliopsida</taxon>
        <taxon>Liliopsida</taxon>
        <taxon>Poales</taxon>
        <taxon>Poaceae</taxon>
        <taxon>PACMAD clade</taxon>
        <taxon>Arundinoideae</taxon>
        <taxon>Arundineae</taxon>
        <taxon>Arundo</taxon>
    </lineage>
</organism>
<proteinExistence type="predicted"/>
<evidence type="ECO:0000313" key="1">
    <source>
        <dbReference type="EMBL" id="JAD30784.1"/>
    </source>
</evidence>
<protein>
    <submittedName>
        <fullName evidence="1">Uncharacterized protein</fullName>
    </submittedName>
</protein>
<sequence>MDNSKFDSLQCCKGLLS</sequence>